<protein>
    <recommendedName>
        <fullName evidence="3">3-hydroxyisobutyryl-CoA hydrolase</fullName>
    </recommendedName>
</protein>
<evidence type="ECO:0000313" key="1">
    <source>
        <dbReference type="EMBL" id="KAL3798004.1"/>
    </source>
</evidence>
<organism evidence="1 2">
    <name type="scientific">Cyclotella atomus</name>
    <dbReference type="NCBI Taxonomy" id="382360"/>
    <lineage>
        <taxon>Eukaryota</taxon>
        <taxon>Sar</taxon>
        <taxon>Stramenopiles</taxon>
        <taxon>Ochrophyta</taxon>
        <taxon>Bacillariophyta</taxon>
        <taxon>Coscinodiscophyceae</taxon>
        <taxon>Thalassiosirophycidae</taxon>
        <taxon>Stephanodiscales</taxon>
        <taxon>Stephanodiscaceae</taxon>
        <taxon>Cyclotella</taxon>
    </lineage>
</organism>
<evidence type="ECO:0008006" key="3">
    <source>
        <dbReference type="Google" id="ProtNLM"/>
    </source>
</evidence>
<proteinExistence type="predicted"/>
<dbReference type="PANTHER" id="PTHR43176">
    <property type="entry name" value="3-HYDROXYISOBUTYRYL-COA HYDROLASE-RELATED"/>
    <property type="match status" value="1"/>
</dbReference>
<dbReference type="InterPro" id="IPR032259">
    <property type="entry name" value="HIBYL-CoA-H"/>
</dbReference>
<sequence>MTSAQIRPLLQKLSPRLSRPSLSQLSDSIERIVTSAPQSAFSIPDSVRHAPELLSLGGADSSDKNGPGAAIRSIGTSRRVFLLNSTLTPEEMEGLAYRIKTLSTNDGINSVVVANPLEDADCDGNLSENETLLPYFMEEGGLRESALPKKHLISDKSKVFVSSLLEETYGPYLGMPYVSGGYDARAVYHSGLCDDKSELERVLMKPIMDLSEAMRGDYDTTTSSSKSKVPIIGMTHGLTSDAGYVFLSGSYALATDATSYRILNPLRGLTLDPVGLSYLLTRLGETFDQESVMPHSWGCAILLSLIGYEANSADLVSTGLATHYIGSPYKLNVLERGLMNINSYQCQRLKRNPIKLYGHEHESKDDINEQYYNVPVGNLIQSISEYDAAGAQEYGVYLKNDLDEETRLFLKEKDPSLKLPEDRIQIYNEVISDLVNWSATFESVWQEESVEGIMERLREIAATKSEFVGKLGYEEDVAVAEQAEYFVSCMEQRSPLSLQVTYALLCKATGEEEDWTSCMEREKVAQMNLMMMKDGDFERWAKSGMGVGLTSMEGKASLIREKEGVFDGWRHGSVKDVSEDEVAEIVRD</sequence>
<gene>
    <name evidence="1" type="ORF">ACHAWO_005419</name>
</gene>
<name>A0ABD3QD65_9STRA</name>
<comment type="caution">
    <text evidence="1">The sequence shown here is derived from an EMBL/GenBank/DDBJ whole genome shotgun (WGS) entry which is preliminary data.</text>
</comment>
<accession>A0ABD3QD65</accession>
<keyword evidence="2" id="KW-1185">Reference proteome</keyword>
<reference evidence="1 2" key="1">
    <citation type="submission" date="2024-10" db="EMBL/GenBank/DDBJ databases">
        <title>Updated reference genomes for cyclostephanoid diatoms.</title>
        <authorList>
            <person name="Roberts W.R."/>
            <person name="Alverson A.J."/>
        </authorList>
    </citation>
    <scope>NUCLEOTIDE SEQUENCE [LARGE SCALE GENOMIC DNA]</scope>
    <source>
        <strain evidence="1 2">AJA010-31</strain>
    </source>
</reference>
<dbReference type="Proteomes" id="UP001530400">
    <property type="component" value="Unassembled WGS sequence"/>
</dbReference>
<dbReference type="AlphaFoldDB" id="A0ABD3QD65"/>
<dbReference type="EMBL" id="JALLPJ020000231">
    <property type="protein sequence ID" value="KAL3798004.1"/>
    <property type="molecule type" value="Genomic_DNA"/>
</dbReference>
<dbReference type="PANTHER" id="PTHR43176:SF3">
    <property type="entry name" value="3-HYDROXYISOBUTYRYL-COA HYDROLASE, MITOCHONDRIAL"/>
    <property type="match status" value="1"/>
</dbReference>
<evidence type="ECO:0000313" key="2">
    <source>
        <dbReference type="Proteomes" id="UP001530400"/>
    </source>
</evidence>
<dbReference type="Gene3D" id="3.90.226.10">
    <property type="entry name" value="2-enoyl-CoA Hydratase, Chain A, domain 1"/>
    <property type="match status" value="1"/>
</dbReference>